<dbReference type="SUPFAM" id="SSF52540">
    <property type="entry name" value="P-loop containing nucleoside triphosphate hydrolases"/>
    <property type="match status" value="1"/>
</dbReference>
<dbReference type="AlphaFoldDB" id="A0A0P6XJM0"/>
<dbReference type="Proteomes" id="UP000050277">
    <property type="component" value="Unassembled WGS sequence"/>
</dbReference>
<organism evidence="6 7">
    <name type="scientific">Herpetosiphon geysericola</name>
    <dbReference type="NCBI Taxonomy" id="70996"/>
    <lineage>
        <taxon>Bacteria</taxon>
        <taxon>Bacillati</taxon>
        <taxon>Chloroflexota</taxon>
        <taxon>Chloroflexia</taxon>
        <taxon>Herpetosiphonales</taxon>
        <taxon>Herpetosiphonaceae</taxon>
        <taxon>Herpetosiphon</taxon>
    </lineage>
</organism>
<dbReference type="PANTHER" id="PTHR43335">
    <property type="entry name" value="ABC TRANSPORTER, ATP-BINDING PROTEIN"/>
    <property type="match status" value="1"/>
</dbReference>
<comment type="similarity">
    <text evidence="1">Belongs to the ABC transporter superfamily.</text>
</comment>
<dbReference type="SMART" id="SM00382">
    <property type="entry name" value="AAA"/>
    <property type="match status" value="1"/>
</dbReference>
<dbReference type="InterPro" id="IPR003593">
    <property type="entry name" value="AAA+_ATPase"/>
</dbReference>
<evidence type="ECO:0000259" key="5">
    <source>
        <dbReference type="PROSITE" id="PS50893"/>
    </source>
</evidence>
<dbReference type="STRING" id="70996.SE18_25105"/>
<keyword evidence="4" id="KW-0067">ATP-binding</keyword>
<dbReference type="InterPro" id="IPR003439">
    <property type="entry name" value="ABC_transporter-like_ATP-bd"/>
</dbReference>
<dbReference type="GO" id="GO:0005524">
    <property type="term" value="F:ATP binding"/>
    <property type="evidence" value="ECO:0007669"/>
    <property type="project" value="UniProtKB-KW"/>
</dbReference>
<keyword evidence="7" id="KW-1185">Reference proteome</keyword>
<dbReference type="InterPro" id="IPR027417">
    <property type="entry name" value="P-loop_NTPase"/>
</dbReference>
<dbReference type="RefSeq" id="WP_054537215.1">
    <property type="nucleotide sequence ID" value="NZ_LGKP01000040.1"/>
</dbReference>
<accession>A0A0P6XJM0</accession>
<dbReference type="PATRIC" id="fig|70996.4.peg.5142"/>
<name>A0A0P6XJM0_9CHLR</name>
<reference evidence="6 7" key="1">
    <citation type="submission" date="2015-07" db="EMBL/GenBank/DDBJ databases">
        <title>Whole genome sequence of Herpetosiphon geysericola DSM 7119.</title>
        <authorList>
            <person name="Hemp J."/>
            <person name="Ward L.M."/>
            <person name="Pace L.A."/>
            <person name="Fischer W.W."/>
        </authorList>
    </citation>
    <scope>NUCLEOTIDE SEQUENCE [LARGE SCALE GENOMIC DNA]</scope>
    <source>
        <strain evidence="6 7">DSM 7119</strain>
    </source>
</reference>
<keyword evidence="3" id="KW-0547">Nucleotide-binding</keyword>
<proteinExistence type="inferred from homology"/>
<dbReference type="CDD" id="cd03230">
    <property type="entry name" value="ABC_DR_subfamily_A"/>
    <property type="match status" value="1"/>
</dbReference>
<gene>
    <name evidence="6" type="ORF">SE18_25105</name>
</gene>
<dbReference type="GO" id="GO:0016887">
    <property type="term" value="F:ATP hydrolysis activity"/>
    <property type="evidence" value="ECO:0007669"/>
    <property type="project" value="InterPro"/>
</dbReference>
<evidence type="ECO:0000256" key="2">
    <source>
        <dbReference type="ARBA" id="ARBA00022448"/>
    </source>
</evidence>
<dbReference type="PROSITE" id="PS50893">
    <property type="entry name" value="ABC_TRANSPORTER_2"/>
    <property type="match status" value="1"/>
</dbReference>
<dbReference type="EMBL" id="LGKP01000040">
    <property type="protein sequence ID" value="KPL80324.1"/>
    <property type="molecule type" value="Genomic_DNA"/>
</dbReference>
<evidence type="ECO:0000256" key="1">
    <source>
        <dbReference type="ARBA" id="ARBA00005417"/>
    </source>
</evidence>
<feature type="domain" description="ABC transporter" evidence="5">
    <location>
        <begin position="6"/>
        <end position="235"/>
    </location>
</feature>
<dbReference type="OrthoDB" id="9775135at2"/>
<evidence type="ECO:0000313" key="6">
    <source>
        <dbReference type="EMBL" id="KPL80324.1"/>
    </source>
</evidence>
<sequence>MSELAIQTVDLLRRYGKYTAVNNLNLSITPGSIFGFLGPNGAGKTTTLRMLAGLLEPSSGQVFLHGQLIQKTSTAAAIVGYMPDFFGVYDDLRVWEYLDFYARCHGIEPAKRKSTVDGLLDLVDLSEKRNAFVQHLSRGMQQRLCLAHALVHDPKILLLDEPASGLDPQARVELRELLRTLRDMGKTIILSSHILNELEDICTNFGIMARGQLLAQGSLETLRQRSRPALQIKVLDDLERAMRLIGAQAGVLRVLEPAEETPNLIEVEFDGNEQQAAQLLLNLARAELPIADFHREDDSLERLFLQLVNDHVTEEQR</sequence>
<protein>
    <submittedName>
        <fullName evidence="6">ABC transporter</fullName>
    </submittedName>
</protein>
<keyword evidence="2" id="KW-0813">Transport</keyword>
<evidence type="ECO:0000313" key="7">
    <source>
        <dbReference type="Proteomes" id="UP000050277"/>
    </source>
</evidence>
<evidence type="ECO:0000256" key="3">
    <source>
        <dbReference type="ARBA" id="ARBA00022741"/>
    </source>
</evidence>
<evidence type="ECO:0000256" key="4">
    <source>
        <dbReference type="ARBA" id="ARBA00022840"/>
    </source>
</evidence>
<dbReference type="Pfam" id="PF00005">
    <property type="entry name" value="ABC_tran"/>
    <property type="match status" value="1"/>
</dbReference>
<comment type="caution">
    <text evidence="6">The sequence shown here is derived from an EMBL/GenBank/DDBJ whole genome shotgun (WGS) entry which is preliminary data.</text>
</comment>
<dbReference type="PANTHER" id="PTHR43335:SF3">
    <property type="entry name" value="ABC TRANSPORTER"/>
    <property type="match status" value="1"/>
</dbReference>
<dbReference type="Gene3D" id="3.40.50.300">
    <property type="entry name" value="P-loop containing nucleotide triphosphate hydrolases"/>
    <property type="match status" value="1"/>
</dbReference>